<dbReference type="Pfam" id="PF00885">
    <property type="entry name" value="DMRL_synthase"/>
    <property type="match status" value="1"/>
</dbReference>
<dbReference type="PANTHER" id="PTHR21058:SF0">
    <property type="entry name" value="6,7-DIMETHYL-8-RIBITYLLUMAZINE SYNTHASE"/>
    <property type="match status" value="1"/>
</dbReference>
<dbReference type="HOGENOM" id="CLU_089358_1_2_11"/>
<comment type="function">
    <text evidence="7">Catalyzes the formation of 6,7-dimethyl-8-ribityllumazine by condensation of 5-amino-6-(D-ribitylamino)uracil with 3,4-dihydroxy-2-butanone 4-phosphate. This is the penultimate step in the biosynthesis of riboflavin.</text>
</comment>
<dbReference type="KEGG" id="cii:CIMIT_06715"/>
<feature type="binding site" evidence="7">
    <location>
        <position position="26"/>
    </location>
    <ligand>
        <name>5-amino-6-(D-ribitylamino)uracil</name>
        <dbReference type="ChEBI" id="CHEBI:15934"/>
    </ligand>
</feature>
<evidence type="ECO:0000256" key="2">
    <source>
        <dbReference type="ARBA" id="ARBA00007424"/>
    </source>
</evidence>
<keyword evidence="5 7" id="KW-0808">Transferase</keyword>
<feature type="binding site" evidence="7">
    <location>
        <position position="112"/>
    </location>
    <ligand>
        <name>5-amino-6-(D-ribitylamino)uracil</name>
        <dbReference type="ChEBI" id="CHEBI:15934"/>
    </ligand>
</feature>
<feature type="binding site" evidence="7">
    <location>
        <begin position="84"/>
        <end position="85"/>
    </location>
    <ligand>
        <name>(2S)-2-hydroxy-3-oxobutyl phosphate</name>
        <dbReference type="ChEBI" id="CHEBI:58830"/>
    </ligand>
</feature>
<dbReference type="STRING" id="156978.CIMIT_06715"/>
<dbReference type="SUPFAM" id="SSF52121">
    <property type="entry name" value="Lumazine synthase"/>
    <property type="match status" value="1"/>
</dbReference>
<dbReference type="HAMAP" id="MF_00178">
    <property type="entry name" value="Lumazine_synth"/>
    <property type="match status" value="1"/>
</dbReference>
<gene>
    <name evidence="7 9" type="primary">ribH</name>
    <name evidence="8" type="ORF">CIMIT_06715</name>
    <name evidence="9" type="ORF">SAMEA4535761_01403</name>
</gene>
<dbReference type="GO" id="GO:0009349">
    <property type="term" value="C:riboflavin synthase complex"/>
    <property type="evidence" value="ECO:0007669"/>
    <property type="project" value="UniProtKB-UniRule"/>
</dbReference>
<comment type="pathway">
    <text evidence="1 7">Cofactor biosynthesis; riboflavin biosynthesis; riboflavin from 2-hydroxy-3-oxobutyl phosphate and 5-amino-6-(D-ribitylamino)uracil: step 1/2.</text>
</comment>
<feature type="binding site" evidence="7">
    <location>
        <position position="126"/>
    </location>
    <ligand>
        <name>(2S)-2-hydroxy-3-oxobutyl phosphate</name>
        <dbReference type="ChEBI" id="CHEBI:58830"/>
    </ligand>
</feature>
<evidence type="ECO:0000313" key="10">
    <source>
        <dbReference type="Proteomes" id="UP000028780"/>
    </source>
</evidence>
<dbReference type="InterPro" id="IPR036467">
    <property type="entry name" value="LS/RS_sf"/>
</dbReference>
<proteinExistence type="inferred from homology"/>
<keyword evidence="10" id="KW-1185">Reference proteome</keyword>
<dbReference type="OrthoDB" id="9809709at2"/>
<dbReference type="PANTHER" id="PTHR21058">
    <property type="entry name" value="6,7-DIMETHYL-8-RIBITYLLUMAZINE SYNTHASE DMRL SYNTHASE LUMAZINE SYNTHASE"/>
    <property type="match status" value="1"/>
</dbReference>
<dbReference type="Proteomes" id="UP000028780">
    <property type="component" value="Chromosome"/>
</dbReference>
<dbReference type="CDD" id="cd09209">
    <property type="entry name" value="Lumazine_synthase-I"/>
    <property type="match status" value="1"/>
</dbReference>
<dbReference type="Proteomes" id="UP000215374">
    <property type="component" value="Chromosome 1"/>
</dbReference>
<dbReference type="InterPro" id="IPR034964">
    <property type="entry name" value="LS"/>
</dbReference>
<dbReference type="RefSeq" id="WP_038590761.1">
    <property type="nucleotide sequence ID" value="NZ_CP009211.1"/>
</dbReference>
<dbReference type="Gene3D" id="3.40.50.960">
    <property type="entry name" value="Lumazine/riboflavin synthase"/>
    <property type="match status" value="1"/>
</dbReference>
<sequence>MASSGEPEPYSPQAEGLTVAIVSTRWNARIVDTLRERALATARELGAKADEYLVDGAMELPVVVQACGRRYDAVVALGCVIRGKTPHFEVVCDSVTSGLTRVALDEGTPVGNGVLTVEDEDQAYERSGGEDAKEDKGEAAVRAALGAAVELGKVRALRARD</sequence>
<protein>
    <recommendedName>
        <fullName evidence="3 7">6,7-dimethyl-8-ribityllumazine synthase</fullName>
        <shortName evidence="7">DMRL synthase</shortName>
        <shortName evidence="7">LS</shortName>
        <shortName evidence="7">Lumazine synthase</shortName>
        <ecNumber evidence="3 7">2.5.1.78</ecNumber>
    </recommendedName>
</protein>
<organism evidence="8 10">
    <name type="scientific">Corynebacterium imitans</name>
    <dbReference type="NCBI Taxonomy" id="156978"/>
    <lineage>
        <taxon>Bacteria</taxon>
        <taxon>Bacillati</taxon>
        <taxon>Actinomycetota</taxon>
        <taxon>Actinomycetes</taxon>
        <taxon>Mycobacteriales</taxon>
        <taxon>Corynebacteriaceae</taxon>
        <taxon>Corynebacterium</taxon>
    </lineage>
</organism>
<dbReference type="EMBL" id="LT906467">
    <property type="protein sequence ID" value="SNV73197.1"/>
    <property type="molecule type" value="Genomic_DNA"/>
</dbReference>
<feature type="binding site" evidence="7">
    <location>
        <begin position="57"/>
        <end position="59"/>
    </location>
    <ligand>
        <name>5-amino-6-(D-ribitylamino)uracil</name>
        <dbReference type="ChEBI" id="CHEBI:15934"/>
    </ligand>
</feature>
<evidence type="ECO:0000256" key="4">
    <source>
        <dbReference type="ARBA" id="ARBA00022619"/>
    </source>
</evidence>
<dbReference type="UniPathway" id="UPA00275">
    <property type="reaction ID" value="UER00404"/>
</dbReference>
<evidence type="ECO:0000256" key="7">
    <source>
        <dbReference type="HAMAP-Rule" id="MF_00178"/>
    </source>
</evidence>
<name>A0A076NJM9_9CORY</name>
<dbReference type="GO" id="GO:0009231">
    <property type="term" value="P:riboflavin biosynthetic process"/>
    <property type="evidence" value="ECO:0007669"/>
    <property type="project" value="UniProtKB-UniRule"/>
</dbReference>
<reference evidence="9 11" key="2">
    <citation type="submission" date="2017-06" db="EMBL/GenBank/DDBJ databases">
        <authorList>
            <consortium name="Pathogen Informatics"/>
        </authorList>
    </citation>
    <scope>NUCLEOTIDE SEQUENCE [LARGE SCALE GENOMIC DNA]</scope>
    <source>
        <strain evidence="9 11">NCTC13015</strain>
    </source>
</reference>
<dbReference type="NCBIfam" id="TIGR00114">
    <property type="entry name" value="lumazine-synth"/>
    <property type="match status" value="1"/>
</dbReference>
<comment type="similarity">
    <text evidence="2 7">Belongs to the DMRL synthase family.</text>
</comment>
<evidence type="ECO:0000256" key="1">
    <source>
        <dbReference type="ARBA" id="ARBA00004917"/>
    </source>
</evidence>
<dbReference type="EMBL" id="CP009211">
    <property type="protein sequence ID" value="AIJ33628.1"/>
    <property type="molecule type" value="Genomic_DNA"/>
</dbReference>
<dbReference type="GO" id="GO:0000906">
    <property type="term" value="F:6,7-dimethyl-8-ribityllumazine synthase activity"/>
    <property type="evidence" value="ECO:0007669"/>
    <property type="project" value="UniProtKB-UniRule"/>
</dbReference>
<feature type="active site" description="Proton donor" evidence="7">
    <location>
        <position position="87"/>
    </location>
</feature>
<evidence type="ECO:0000313" key="9">
    <source>
        <dbReference type="EMBL" id="SNV73197.1"/>
    </source>
</evidence>
<reference evidence="8 10" key="1">
    <citation type="submission" date="2014-08" db="EMBL/GenBank/DDBJ databases">
        <title>Complete genome sequence of Corynebacterium imitans DSM 44264, isolated from a five-month-old boy with suspected pharyngeal diphtheria.</title>
        <authorList>
            <person name="Mollmann S."/>
            <person name="Albersmeier A."/>
            <person name="Ruckert C."/>
            <person name="Tauch A."/>
        </authorList>
    </citation>
    <scope>NUCLEOTIDE SEQUENCE [LARGE SCALE GENOMIC DNA]</scope>
    <source>
        <strain evidence="8 10">DSM 44264</strain>
    </source>
</reference>
<evidence type="ECO:0000313" key="8">
    <source>
        <dbReference type="EMBL" id="AIJ33628.1"/>
    </source>
</evidence>
<dbReference type="AlphaFoldDB" id="A0A076NJM9"/>
<dbReference type="InterPro" id="IPR002180">
    <property type="entry name" value="LS/RS"/>
</dbReference>
<dbReference type="eggNOG" id="COG0054">
    <property type="taxonomic scope" value="Bacteria"/>
</dbReference>
<accession>A0A076NJM9</accession>
<keyword evidence="4 7" id="KW-0686">Riboflavin biosynthesis</keyword>
<evidence type="ECO:0000313" key="11">
    <source>
        <dbReference type="Proteomes" id="UP000215374"/>
    </source>
</evidence>
<evidence type="ECO:0000256" key="5">
    <source>
        <dbReference type="ARBA" id="ARBA00022679"/>
    </source>
</evidence>
<dbReference type="GO" id="GO:0005829">
    <property type="term" value="C:cytosol"/>
    <property type="evidence" value="ECO:0007669"/>
    <property type="project" value="TreeGrafter"/>
</dbReference>
<dbReference type="EC" id="2.5.1.78" evidence="3 7"/>
<feature type="binding site" evidence="7">
    <location>
        <begin position="79"/>
        <end position="81"/>
    </location>
    <ligand>
        <name>5-amino-6-(D-ribitylamino)uracil</name>
        <dbReference type="ChEBI" id="CHEBI:15934"/>
    </ligand>
</feature>
<comment type="catalytic activity">
    <reaction evidence="6 7">
        <text>(2S)-2-hydroxy-3-oxobutyl phosphate + 5-amino-6-(D-ribitylamino)uracil = 6,7-dimethyl-8-(1-D-ribityl)lumazine + phosphate + 2 H2O + H(+)</text>
        <dbReference type="Rhea" id="RHEA:26152"/>
        <dbReference type="ChEBI" id="CHEBI:15377"/>
        <dbReference type="ChEBI" id="CHEBI:15378"/>
        <dbReference type="ChEBI" id="CHEBI:15934"/>
        <dbReference type="ChEBI" id="CHEBI:43474"/>
        <dbReference type="ChEBI" id="CHEBI:58201"/>
        <dbReference type="ChEBI" id="CHEBI:58830"/>
        <dbReference type="EC" id="2.5.1.78"/>
    </reaction>
</comment>
<evidence type="ECO:0000256" key="6">
    <source>
        <dbReference type="ARBA" id="ARBA00048785"/>
    </source>
</evidence>
<evidence type="ECO:0000256" key="3">
    <source>
        <dbReference type="ARBA" id="ARBA00012664"/>
    </source>
</evidence>